<gene>
    <name evidence="1" type="ORF">MKQ68_10840</name>
</gene>
<sequence length="169" mass="18750">MMKIKHWLLACFALSLASCGRRDQMKALYAEADNALLQRKTMNGLNMQLQYLPEGPNGGAPGELCFKLNVTAVDASNKINADFNQASYGVDTLFQLIMPGDTILPIHAMRIANGMYTGAEYLIVFDKARFATTTTGRFVFRDWLFSNSRVEFNVKPAAVRAADSLSTRI</sequence>
<evidence type="ECO:0008006" key="3">
    <source>
        <dbReference type="Google" id="ProtNLM"/>
    </source>
</evidence>
<keyword evidence="2" id="KW-1185">Reference proteome</keyword>
<name>A0ABY6JB39_9BACT</name>
<dbReference type="PROSITE" id="PS51257">
    <property type="entry name" value="PROKAR_LIPOPROTEIN"/>
    <property type="match status" value="1"/>
</dbReference>
<dbReference type="EMBL" id="CP107006">
    <property type="protein sequence ID" value="UYQ95597.1"/>
    <property type="molecule type" value="Genomic_DNA"/>
</dbReference>
<proteinExistence type="predicted"/>
<dbReference type="RefSeq" id="WP_264283315.1">
    <property type="nucleotide sequence ID" value="NZ_CP107006.1"/>
</dbReference>
<organism evidence="1 2">
    <name type="scientific">Chitinophaga horti</name>
    <dbReference type="NCBI Taxonomy" id="2920382"/>
    <lineage>
        <taxon>Bacteria</taxon>
        <taxon>Pseudomonadati</taxon>
        <taxon>Bacteroidota</taxon>
        <taxon>Chitinophagia</taxon>
        <taxon>Chitinophagales</taxon>
        <taxon>Chitinophagaceae</taxon>
        <taxon>Chitinophaga</taxon>
    </lineage>
</organism>
<evidence type="ECO:0000313" key="1">
    <source>
        <dbReference type="EMBL" id="UYQ95597.1"/>
    </source>
</evidence>
<protein>
    <recommendedName>
        <fullName evidence="3">Lipoprotein</fullName>
    </recommendedName>
</protein>
<reference evidence="1" key="1">
    <citation type="submission" date="2022-10" db="EMBL/GenBank/DDBJ databases">
        <title>Chitinophaga sp. nov., isolated from soil.</title>
        <authorList>
            <person name="Jeon C.O."/>
        </authorList>
    </citation>
    <scope>NUCLEOTIDE SEQUENCE</scope>
    <source>
        <strain evidence="1">R8</strain>
    </source>
</reference>
<dbReference type="Proteomes" id="UP001162741">
    <property type="component" value="Chromosome"/>
</dbReference>
<accession>A0ABY6JB39</accession>
<evidence type="ECO:0000313" key="2">
    <source>
        <dbReference type="Proteomes" id="UP001162741"/>
    </source>
</evidence>